<accession>A0A0E9VLW6</accession>
<reference evidence="1" key="1">
    <citation type="submission" date="2014-11" db="EMBL/GenBank/DDBJ databases">
        <authorList>
            <person name="Amaro Gonzalez C."/>
        </authorList>
    </citation>
    <scope>NUCLEOTIDE SEQUENCE</scope>
</reference>
<reference evidence="1" key="2">
    <citation type="journal article" date="2015" name="Fish Shellfish Immunol.">
        <title>Early steps in the European eel (Anguilla anguilla)-Vibrio vulnificus interaction in the gills: Role of the RtxA13 toxin.</title>
        <authorList>
            <person name="Callol A."/>
            <person name="Pajuelo D."/>
            <person name="Ebbesson L."/>
            <person name="Teles M."/>
            <person name="MacKenzie S."/>
            <person name="Amaro C."/>
        </authorList>
    </citation>
    <scope>NUCLEOTIDE SEQUENCE</scope>
</reference>
<sequence length="16" mass="1825">MMSSSPSLFLQALERQ</sequence>
<protein>
    <submittedName>
        <fullName evidence="1">Uncharacterized protein</fullName>
    </submittedName>
</protein>
<name>A0A0E9VLW6_ANGAN</name>
<evidence type="ECO:0000313" key="1">
    <source>
        <dbReference type="EMBL" id="JAH79124.1"/>
    </source>
</evidence>
<dbReference type="AlphaFoldDB" id="A0A0E9VLW6"/>
<organism evidence="1">
    <name type="scientific">Anguilla anguilla</name>
    <name type="common">European freshwater eel</name>
    <name type="synonym">Muraena anguilla</name>
    <dbReference type="NCBI Taxonomy" id="7936"/>
    <lineage>
        <taxon>Eukaryota</taxon>
        <taxon>Metazoa</taxon>
        <taxon>Chordata</taxon>
        <taxon>Craniata</taxon>
        <taxon>Vertebrata</taxon>
        <taxon>Euteleostomi</taxon>
        <taxon>Actinopterygii</taxon>
        <taxon>Neopterygii</taxon>
        <taxon>Teleostei</taxon>
        <taxon>Anguilliformes</taxon>
        <taxon>Anguillidae</taxon>
        <taxon>Anguilla</taxon>
    </lineage>
</organism>
<proteinExistence type="predicted"/>
<dbReference type="EMBL" id="GBXM01029453">
    <property type="protein sequence ID" value="JAH79124.1"/>
    <property type="molecule type" value="Transcribed_RNA"/>
</dbReference>